<reference evidence="1" key="1">
    <citation type="submission" date="2024-07" db="EMBL/GenBank/DDBJ databases">
        <authorList>
            <person name="Zhang T.Z.T.T."/>
            <person name="Luo H.L.H."/>
        </authorList>
    </citation>
    <scope>NUCLEOTIDE SEQUENCE</scope>
</reference>
<protein>
    <recommendedName>
        <fullName evidence="2">HNH endonuclease</fullName>
    </recommendedName>
</protein>
<dbReference type="EMBL" id="PQ059400">
    <property type="protein sequence ID" value="XDG18991.1"/>
    <property type="molecule type" value="Genomic_DNA"/>
</dbReference>
<evidence type="ECO:0008006" key="2">
    <source>
        <dbReference type="Google" id="ProtNLM"/>
    </source>
</evidence>
<proteinExistence type="predicted"/>
<evidence type="ECO:0000313" key="1">
    <source>
        <dbReference type="EMBL" id="XDG18991.1"/>
    </source>
</evidence>
<accession>A0AB39ACE1</accession>
<name>A0AB39ACE1_9CAUD</name>
<organism evidence="1">
    <name type="scientific">Klebsiella phage phiYH65</name>
    <dbReference type="NCBI Taxonomy" id="3237693"/>
    <lineage>
        <taxon>Viruses</taxon>
        <taxon>Duplodnaviria</taxon>
        <taxon>Heunggongvirae</taxon>
        <taxon>Uroviricota</taxon>
        <taxon>Caudoviricetes</taxon>
        <taxon>Jameshumphriesvirinae</taxon>
        <taxon>Jedunavirus</taxon>
    </lineage>
</organism>
<sequence length="154" mass="18331">MPKTHGLSSKNRKLYNVWKAMRQRCNNPTCKDYPHYGGRGIQICEEWDDFENFYLWAVRNGYKEGLTIERKDVNKGYNSENCTWMVNEKQSRNRTDTVKYEYQGKMCDIRELSEISGIPYLTLKGRLFYYGWSVERAMTEEVFIGKNQTYKGSR</sequence>